<dbReference type="AlphaFoldDB" id="A0A9X1F8H5"/>
<evidence type="ECO:0000313" key="3">
    <source>
        <dbReference type="Proteomes" id="UP001138894"/>
    </source>
</evidence>
<evidence type="ECO:0000313" key="2">
    <source>
        <dbReference type="EMBL" id="MBV7268383.1"/>
    </source>
</evidence>
<feature type="region of interest" description="Disordered" evidence="1">
    <location>
        <begin position="405"/>
        <end position="429"/>
    </location>
</feature>
<dbReference type="InterPro" id="IPR009279">
    <property type="entry name" value="Portal_Mu"/>
</dbReference>
<gene>
    <name evidence="2" type="ORF">KCG49_04140</name>
</gene>
<dbReference type="RefSeq" id="WP_218544938.1">
    <property type="nucleotide sequence ID" value="NZ_JAGSPD010000003.1"/>
</dbReference>
<organism evidence="2 3">
    <name type="scientific">Winogradskyella luteola</name>
    <dbReference type="NCBI Taxonomy" id="2828330"/>
    <lineage>
        <taxon>Bacteria</taxon>
        <taxon>Pseudomonadati</taxon>
        <taxon>Bacteroidota</taxon>
        <taxon>Flavobacteriia</taxon>
        <taxon>Flavobacteriales</taxon>
        <taxon>Flavobacteriaceae</taxon>
        <taxon>Winogradskyella</taxon>
    </lineage>
</organism>
<reference evidence="2" key="1">
    <citation type="submission" date="2021-04" db="EMBL/GenBank/DDBJ databases">
        <authorList>
            <person name="Pira H."/>
            <person name="Risdian C."/>
            <person name="Wink J."/>
        </authorList>
    </citation>
    <scope>NUCLEOTIDE SEQUENCE</scope>
    <source>
        <strain evidence="2">WHY3</strain>
    </source>
</reference>
<accession>A0A9X1F8H5</accession>
<evidence type="ECO:0000256" key="1">
    <source>
        <dbReference type="SAM" id="MobiDB-lite"/>
    </source>
</evidence>
<proteinExistence type="predicted"/>
<sequence>MKLPKFIYDPIANYILRNTDEFTLKVAAATKSGNNYASGKITKEAETMAAQTLKEWKNALLLATDPEEPNFLLLDKLYKNLKLDSHLVALFENRTEPVQGAPFKLVDESGKEDEDAKELLEAMWFIDFIACCMNSKWEGVKVVELYDLDDNMMLNDIEEIPMAHVIPTKGIITKEAGGTTGWSYKEGVFADNYIQIGKDGFLGLMAQLAPLVLGKKLGFGSWLDYIEKYGVPPIFAITDREDQERMDQLFEALLNFKSNNFMVGRGQEEFTIGKDMSGGNVDIFDKLILRYNSELSKRVNGATGTTDEKAHVGAAQVHADILKTKHKLDKFFVKVIINNQLFPRLVKLSPVYAPLERLKFEWDDTESLNLKELLEYIEKLSVNYEFDIKELAILTGLPITGLKQTALPAPEPKEDPKPDPKKKSLKKVV</sequence>
<feature type="compositionally biased region" description="Basic and acidic residues" evidence="1">
    <location>
        <begin position="411"/>
        <end position="422"/>
    </location>
</feature>
<keyword evidence="3" id="KW-1185">Reference proteome</keyword>
<dbReference type="Pfam" id="PF06074">
    <property type="entry name" value="Portal_Mu"/>
    <property type="match status" value="1"/>
</dbReference>
<protein>
    <submittedName>
        <fullName evidence="2">DUF935 family protein</fullName>
    </submittedName>
</protein>
<comment type="caution">
    <text evidence="2">The sequence shown here is derived from an EMBL/GenBank/DDBJ whole genome shotgun (WGS) entry which is preliminary data.</text>
</comment>
<dbReference type="EMBL" id="JAGSPD010000003">
    <property type="protein sequence ID" value="MBV7268383.1"/>
    <property type="molecule type" value="Genomic_DNA"/>
</dbReference>
<name>A0A9X1F8H5_9FLAO</name>
<dbReference type="Proteomes" id="UP001138894">
    <property type="component" value="Unassembled WGS sequence"/>
</dbReference>